<keyword evidence="1" id="KW-1133">Transmembrane helix</keyword>
<reference evidence="2 3" key="1">
    <citation type="journal article" date="2016" name="Nat. Commun.">
        <title>Thousands of microbial genomes shed light on interconnected biogeochemical processes in an aquifer system.</title>
        <authorList>
            <person name="Anantharaman K."/>
            <person name="Brown C.T."/>
            <person name="Hug L.A."/>
            <person name="Sharon I."/>
            <person name="Castelle C.J."/>
            <person name="Probst A.J."/>
            <person name="Thomas B.C."/>
            <person name="Singh A."/>
            <person name="Wilkins M.J."/>
            <person name="Karaoz U."/>
            <person name="Brodie E.L."/>
            <person name="Williams K.H."/>
            <person name="Hubbard S.S."/>
            <person name="Banfield J.F."/>
        </authorList>
    </citation>
    <scope>NUCLEOTIDE SEQUENCE [LARGE SCALE GENOMIC DNA]</scope>
</reference>
<proteinExistence type="predicted"/>
<organism evidence="2 3">
    <name type="scientific">Candidatus Amesbacteria bacterium RIFCSPLOWO2_01_FULL_48_25</name>
    <dbReference type="NCBI Taxonomy" id="1797259"/>
    <lineage>
        <taxon>Bacteria</taxon>
        <taxon>Candidatus Amesiibacteriota</taxon>
    </lineage>
</organism>
<accession>A0A1F4ZAF6</accession>
<feature type="transmembrane region" description="Helical" evidence="1">
    <location>
        <begin position="6"/>
        <end position="28"/>
    </location>
</feature>
<dbReference type="EMBL" id="MEXN01000007">
    <property type="protein sequence ID" value="OGD03399.1"/>
    <property type="molecule type" value="Genomic_DNA"/>
</dbReference>
<evidence type="ECO:0000313" key="3">
    <source>
        <dbReference type="Proteomes" id="UP000177080"/>
    </source>
</evidence>
<keyword evidence="1" id="KW-0472">Membrane</keyword>
<dbReference type="AlphaFoldDB" id="A0A1F4ZAF6"/>
<keyword evidence="1" id="KW-0812">Transmembrane</keyword>
<dbReference type="Proteomes" id="UP000177080">
    <property type="component" value="Unassembled WGS sequence"/>
</dbReference>
<name>A0A1F4ZAF6_9BACT</name>
<comment type="caution">
    <text evidence="2">The sequence shown here is derived from an EMBL/GenBank/DDBJ whole genome shotgun (WGS) entry which is preliminary data.</text>
</comment>
<evidence type="ECO:0000313" key="2">
    <source>
        <dbReference type="EMBL" id="OGD03399.1"/>
    </source>
</evidence>
<evidence type="ECO:0000256" key="1">
    <source>
        <dbReference type="SAM" id="Phobius"/>
    </source>
</evidence>
<protein>
    <submittedName>
        <fullName evidence="2">Uncharacterized protein</fullName>
    </submittedName>
</protein>
<gene>
    <name evidence="2" type="ORF">A2989_01030</name>
</gene>
<sequence>MELRTAPRYIILFILVLFLASFLAVFAWGKFMAPRSTPSPMASPASDWQTFTNNHFGISVLFPSDFKILVENSGEGSDFPETLLAVEKRKSFPGYNLGTRYIFQIQQIPNLNTPTACYIKTNDSSPLTKFKMINENAFYYSDKDSGGAAGTHNANQGYKVFKDIGDNCFEVNLRYFESGDRSDPKEGDLAAADQKEAFEILEQILSTFEFIN</sequence>
<dbReference type="STRING" id="1797259.A2989_01030"/>